<evidence type="ECO:0000313" key="1">
    <source>
        <dbReference type="EMBL" id="GKZ27014.1"/>
    </source>
</evidence>
<reference evidence="1" key="1">
    <citation type="submission" date="2022-07" db="EMBL/GenBank/DDBJ databases">
        <title>Taxonomy of Aspergillus series Nigri: significant species reduction supported by multi-species coalescent approaches.</title>
        <authorList>
            <person name="Bian C."/>
            <person name="Kusuya Y."/>
            <person name="Sklenar F."/>
            <person name="D'hooge E."/>
            <person name="Yaguchi T."/>
            <person name="Takahashi H."/>
            <person name="Hubka V."/>
        </authorList>
    </citation>
    <scope>NUCLEOTIDE SEQUENCE</scope>
    <source>
        <strain evidence="1">CBS 733.88</strain>
    </source>
</reference>
<sequence length="165" mass="18795">MSQSCQGAAESIQESVIENSRSSLPPYLKIHSDCRVVLCTTHGCCYVRANLSRHLLDKHHIKSGQRQTIESAPELESVAKTNSGVIQPQDGRDEIRGLPTVLGFLCHFPNCDFRLTSKDQIRRQYNKDHHWQVAQQGTITWHEAFLQTLFHQKRSQQYIAVVLAD</sequence>
<comment type="caution">
    <text evidence="1">The sequence shown here is derived from an EMBL/GenBank/DDBJ whole genome shotgun (WGS) entry which is preliminary data.</text>
</comment>
<proteinExistence type="predicted"/>
<name>A0A9W5Z099_9EURO</name>
<accession>A0A9W5Z099</accession>
<gene>
    <name evidence="1" type="ORF">AbraCBS73388_003530</name>
</gene>
<dbReference type="Proteomes" id="UP001143548">
    <property type="component" value="Unassembled WGS sequence"/>
</dbReference>
<evidence type="ECO:0008006" key="3">
    <source>
        <dbReference type="Google" id="ProtNLM"/>
    </source>
</evidence>
<dbReference type="EMBL" id="BROQ01000176">
    <property type="protein sequence ID" value="GKZ27014.1"/>
    <property type="molecule type" value="Genomic_DNA"/>
</dbReference>
<dbReference type="InterPro" id="IPR022698">
    <property type="entry name" value="OrsD"/>
</dbReference>
<dbReference type="AlphaFoldDB" id="A0A9W5Z099"/>
<organism evidence="1 2">
    <name type="scientific">Aspergillus brasiliensis</name>
    <dbReference type="NCBI Taxonomy" id="319629"/>
    <lineage>
        <taxon>Eukaryota</taxon>
        <taxon>Fungi</taxon>
        <taxon>Dikarya</taxon>
        <taxon>Ascomycota</taxon>
        <taxon>Pezizomycotina</taxon>
        <taxon>Eurotiomycetes</taxon>
        <taxon>Eurotiomycetidae</taxon>
        <taxon>Eurotiales</taxon>
        <taxon>Aspergillaceae</taxon>
        <taxon>Aspergillus</taxon>
        <taxon>Aspergillus subgen. Circumdati</taxon>
    </lineage>
</organism>
<evidence type="ECO:0000313" key="2">
    <source>
        <dbReference type="Proteomes" id="UP001143548"/>
    </source>
</evidence>
<dbReference type="Pfam" id="PF12013">
    <property type="entry name" value="OrsD"/>
    <property type="match status" value="1"/>
</dbReference>
<protein>
    <recommendedName>
        <fullName evidence="3">C2H2-type domain-containing protein</fullName>
    </recommendedName>
</protein>